<keyword evidence="1" id="KW-1133">Transmembrane helix</keyword>
<gene>
    <name evidence="2" type="ORF">Y1Q_0004413</name>
</gene>
<dbReference type="EMBL" id="AKHW03004772">
    <property type="protein sequence ID" value="KYO28751.1"/>
    <property type="molecule type" value="Genomic_DNA"/>
</dbReference>
<organism evidence="2 3">
    <name type="scientific">Alligator mississippiensis</name>
    <name type="common">American alligator</name>
    <dbReference type="NCBI Taxonomy" id="8496"/>
    <lineage>
        <taxon>Eukaryota</taxon>
        <taxon>Metazoa</taxon>
        <taxon>Chordata</taxon>
        <taxon>Craniata</taxon>
        <taxon>Vertebrata</taxon>
        <taxon>Euteleostomi</taxon>
        <taxon>Archelosauria</taxon>
        <taxon>Archosauria</taxon>
        <taxon>Crocodylia</taxon>
        <taxon>Alligatoridae</taxon>
        <taxon>Alligatorinae</taxon>
        <taxon>Alligator</taxon>
    </lineage>
</organism>
<comment type="caution">
    <text evidence="2">The sequence shown here is derived from an EMBL/GenBank/DDBJ whole genome shotgun (WGS) entry which is preliminary data.</text>
</comment>
<dbReference type="Proteomes" id="UP000050525">
    <property type="component" value="Unassembled WGS sequence"/>
</dbReference>
<sequence length="137" mass="15669">MLERMGGPLTFVGWIRTLYREVSSKVQINGFLSVWIAVDLEVRQGCLLSPILFVYTIEFLAQHLRHDPGICRVYIPGSSNREPATEIYFPKVQDGKLQLYNVLVSFSVLLALCSIEFVGQIYFSFKSLQRDHQLKGL</sequence>
<keyword evidence="1" id="KW-0812">Transmembrane</keyword>
<name>A0A151MW25_ALLMI</name>
<protein>
    <submittedName>
        <fullName evidence="2">Uncharacterized protein</fullName>
    </submittedName>
</protein>
<reference evidence="2 3" key="1">
    <citation type="journal article" date="2012" name="Genome Biol.">
        <title>Sequencing three crocodilian genomes to illuminate the evolution of archosaurs and amniotes.</title>
        <authorList>
            <person name="St John J.A."/>
            <person name="Braun E.L."/>
            <person name="Isberg S.R."/>
            <person name="Miles L.G."/>
            <person name="Chong A.Y."/>
            <person name="Gongora J."/>
            <person name="Dalzell P."/>
            <person name="Moran C."/>
            <person name="Bed'hom B."/>
            <person name="Abzhanov A."/>
            <person name="Burgess S.C."/>
            <person name="Cooksey A.M."/>
            <person name="Castoe T.A."/>
            <person name="Crawford N.G."/>
            <person name="Densmore L.D."/>
            <person name="Drew J.C."/>
            <person name="Edwards S.V."/>
            <person name="Faircloth B.C."/>
            <person name="Fujita M.K."/>
            <person name="Greenwold M.J."/>
            <person name="Hoffmann F.G."/>
            <person name="Howard J.M."/>
            <person name="Iguchi T."/>
            <person name="Janes D.E."/>
            <person name="Khan S.Y."/>
            <person name="Kohno S."/>
            <person name="de Koning A.J."/>
            <person name="Lance S.L."/>
            <person name="McCarthy F.M."/>
            <person name="McCormack J.E."/>
            <person name="Merchant M.E."/>
            <person name="Peterson D.G."/>
            <person name="Pollock D.D."/>
            <person name="Pourmand N."/>
            <person name="Raney B.J."/>
            <person name="Roessler K.A."/>
            <person name="Sanford J.R."/>
            <person name="Sawyer R.H."/>
            <person name="Schmidt C.J."/>
            <person name="Triplett E.W."/>
            <person name="Tuberville T.D."/>
            <person name="Venegas-Anaya M."/>
            <person name="Howard J.T."/>
            <person name="Jarvis E.D."/>
            <person name="Guillette L.J.Jr."/>
            <person name="Glenn T.C."/>
            <person name="Green R.E."/>
            <person name="Ray D.A."/>
        </authorList>
    </citation>
    <scope>NUCLEOTIDE SEQUENCE [LARGE SCALE GENOMIC DNA]</scope>
    <source>
        <strain evidence="2">KSC_2009_1</strain>
    </source>
</reference>
<proteinExistence type="predicted"/>
<keyword evidence="3" id="KW-1185">Reference proteome</keyword>
<evidence type="ECO:0000313" key="2">
    <source>
        <dbReference type="EMBL" id="KYO28751.1"/>
    </source>
</evidence>
<dbReference type="AlphaFoldDB" id="A0A151MW25"/>
<evidence type="ECO:0000313" key="3">
    <source>
        <dbReference type="Proteomes" id="UP000050525"/>
    </source>
</evidence>
<feature type="transmembrane region" description="Helical" evidence="1">
    <location>
        <begin position="99"/>
        <end position="125"/>
    </location>
</feature>
<keyword evidence="1" id="KW-0472">Membrane</keyword>
<accession>A0A151MW25</accession>
<evidence type="ECO:0000256" key="1">
    <source>
        <dbReference type="SAM" id="Phobius"/>
    </source>
</evidence>